<evidence type="ECO:0008006" key="4">
    <source>
        <dbReference type="Google" id="ProtNLM"/>
    </source>
</evidence>
<feature type="region of interest" description="Disordered" evidence="1">
    <location>
        <begin position="1"/>
        <end position="42"/>
    </location>
</feature>
<keyword evidence="3" id="KW-1185">Reference proteome</keyword>
<evidence type="ECO:0000313" key="3">
    <source>
        <dbReference type="Proteomes" id="UP000321685"/>
    </source>
</evidence>
<dbReference type="EMBL" id="BJVJ01000002">
    <property type="protein sequence ID" value="GEL21423.1"/>
    <property type="molecule type" value="Genomic_DNA"/>
</dbReference>
<accession>A0A511DAM3</accession>
<dbReference type="PANTHER" id="PTHR36221">
    <property type="entry name" value="DUF742 DOMAIN-CONTAINING PROTEIN"/>
    <property type="match status" value="1"/>
</dbReference>
<protein>
    <recommendedName>
        <fullName evidence="4">Multi-component regulatory system-8</fullName>
    </recommendedName>
</protein>
<dbReference type="InterPro" id="IPR007995">
    <property type="entry name" value="DUF742"/>
</dbReference>
<gene>
    <name evidence="2" type="ORF">PSU4_03770</name>
</gene>
<dbReference type="Proteomes" id="UP000321685">
    <property type="component" value="Unassembled WGS sequence"/>
</dbReference>
<feature type="compositionally biased region" description="Low complexity" evidence="1">
    <location>
        <begin position="14"/>
        <end position="23"/>
    </location>
</feature>
<sequence length="164" mass="16883">MPDHEPDDGGPVVGRTGARFGGAPRRRREARARQPVADEPVTVPISVVEPDLPADGSGPSVRPYMLTGGRTRAPVELGLETLVGVRPDAGPTAPSPAHRAVLDRCRVPCSVAEVAATTGVPLGVVRVLIGDVVVAGTVQVHGPATAAPPEQGLLARVVDGLRRL</sequence>
<evidence type="ECO:0000313" key="2">
    <source>
        <dbReference type="EMBL" id="GEL21423.1"/>
    </source>
</evidence>
<evidence type="ECO:0000256" key="1">
    <source>
        <dbReference type="SAM" id="MobiDB-lite"/>
    </source>
</evidence>
<reference evidence="2 3" key="1">
    <citation type="submission" date="2019-07" db="EMBL/GenBank/DDBJ databases">
        <title>Whole genome shotgun sequence of Pseudonocardia sulfidoxydans NBRC 16205.</title>
        <authorList>
            <person name="Hosoyama A."/>
            <person name="Uohara A."/>
            <person name="Ohji S."/>
            <person name="Ichikawa N."/>
        </authorList>
    </citation>
    <scope>NUCLEOTIDE SEQUENCE [LARGE SCALE GENOMIC DNA]</scope>
    <source>
        <strain evidence="2 3">NBRC 16205</strain>
    </source>
</reference>
<proteinExistence type="predicted"/>
<dbReference type="PANTHER" id="PTHR36221:SF1">
    <property type="entry name" value="DUF742 DOMAIN-CONTAINING PROTEIN"/>
    <property type="match status" value="1"/>
</dbReference>
<organism evidence="2 3">
    <name type="scientific">Pseudonocardia sulfidoxydans NBRC 16205</name>
    <dbReference type="NCBI Taxonomy" id="1223511"/>
    <lineage>
        <taxon>Bacteria</taxon>
        <taxon>Bacillati</taxon>
        <taxon>Actinomycetota</taxon>
        <taxon>Actinomycetes</taxon>
        <taxon>Pseudonocardiales</taxon>
        <taxon>Pseudonocardiaceae</taxon>
        <taxon>Pseudonocardia</taxon>
    </lineage>
</organism>
<comment type="caution">
    <text evidence="2">The sequence shown here is derived from an EMBL/GenBank/DDBJ whole genome shotgun (WGS) entry which is preliminary data.</text>
</comment>
<name>A0A511DAM3_9PSEU</name>
<dbReference type="AlphaFoldDB" id="A0A511DAM3"/>
<dbReference type="Pfam" id="PF05331">
    <property type="entry name" value="DUF742"/>
    <property type="match status" value="1"/>
</dbReference>